<organism evidence="2 5">
    <name type="scientific">Myxococcus virescens</name>
    <dbReference type="NCBI Taxonomy" id="83456"/>
    <lineage>
        <taxon>Bacteria</taxon>
        <taxon>Pseudomonadati</taxon>
        <taxon>Myxococcota</taxon>
        <taxon>Myxococcia</taxon>
        <taxon>Myxococcales</taxon>
        <taxon>Cystobacterineae</taxon>
        <taxon>Myxococcaceae</taxon>
        <taxon>Myxococcus</taxon>
    </lineage>
</organism>
<evidence type="ECO:0000313" key="2">
    <source>
        <dbReference type="EMBL" id="GEL73128.1"/>
    </source>
</evidence>
<evidence type="ECO:0000313" key="3">
    <source>
        <dbReference type="EMBL" id="SDD62523.1"/>
    </source>
</evidence>
<sequence>MPTEHMKQLLAEVTAHHFPNAPATPAQIAAFEARVGWRLDADLRAFYLHCDGGTLFEPRPDQNFRILPLNEIQRARVAMRGKDDDSRGLASWWTLVYLGDSDYCLLDVAAQPGPYPILDAFHESYPRFVDPIAPSFGAWLERTLCSNNQLWWLPEPEND</sequence>
<keyword evidence="4" id="KW-1185">Reference proteome</keyword>
<feature type="domain" description="Knr4/Smi1-like" evidence="1">
    <location>
        <begin position="22"/>
        <end position="142"/>
    </location>
</feature>
<comment type="caution">
    <text evidence="2">The sequence shown here is derived from an EMBL/GenBank/DDBJ whole genome shotgun (WGS) entry which is preliminary data.</text>
</comment>
<dbReference type="SMART" id="SM00860">
    <property type="entry name" value="SMI1_KNR4"/>
    <property type="match status" value="1"/>
</dbReference>
<dbReference type="Proteomes" id="UP000321224">
    <property type="component" value="Unassembled WGS sequence"/>
</dbReference>
<accession>A0A511HHT0</accession>
<gene>
    <name evidence="2" type="ORF">MVI01_49120</name>
    <name evidence="3" type="ORF">SAMN04488504_10220</name>
</gene>
<dbReference type="Proteomes" id="UP000198717">
    <property type="component" value="Unassembled WGS sequence"/>
</dbReference>
<evidence type="ECO:0000313" key="5">
    <source>
        <dbReference type="Proteomes" id="UP000321224"/>
    </source>
</evidence>
<dbReference type="SUPFAM" id="SSF160631">
    <property type="entry name" value="SMI1/KNR4-like"/>
    <property type="match status" value="1"/>
</dbReference>
<dbReference type="EMBL" id="FNAJ01000002">
    <property type="protein sequence ID" value="SDD62523.1"/>
    <property type="molecule type" value="Genomic_DNA"/>
</dbReference>
<reference evidence="2 5" key="2">
    <citation type="submission" date="2019-07" db="EMBL/GenBank/DDBJ databases">
        <title>Whole genome shotgun sequence of Myxococcus virescens NBRC 100334.</title>
        <authorList>
            <person name="Hosoyama A."/>
            <person name="Uohara A."/>
            <person name="Ohji S."/>
            <person name="Ichikawa N."/>
        </authorList>
    </citation>
    <scope>NUCLEOTIDE SEQUENCE [LARGE SCALE GENOMIC DNA]</scope>
    <source>
        <strain evidence="2 5">NBRC 100334</strain>
    </source>
</reference>
<dbReference type="EMBL" id="BJVY01000031">
    <property type="protein sequence ID" value="GEL73128.1"/>
    <property type="molecule type" value="Genomic_DNA"/>
</dbReference>
<name>A0A511HHT0_9BACT</name>
<dbReference type="Pfam" id="PF09346">
    <property type="entry name" value="SMI1_KNR4"/>
    <property type="match status" value="1"/>
</dbReference>
<proteinExistence type="predicted"/>
<evidence type="ECO:0000313" key="4">
    <source>
        <dbReference type="Proteomes" id="UP000198717"/>
    </source>
</evidence>
<dbReference type="InterPro" id="IPR018958">
    <property type="entry name" value="Knr4/Smi1-like_dom"/>
</dbReference>
<evidence type="ECO:0000259" key="1">
    <source>
        <dbReference type="SMART" id="SM00860"/>
    </source>
</evidence>
<dbReference type="Gene3D" id="3.40.1580.10">
    <property type="entry name" value="SMI1/KNR4-like"/>
    <property type="match status" value="1"/>
</dbReference>
<dbReference type="InterPro" id="IPR037883">
    <property type="entry name" value="Knr4/Smi1-like_sf"/>
</dbReference>
<reference evidence="3 4" key="1">
    <citation type="submission" date="2016-10" db="EMBL/GenBank/DDBJ databases">
        <authorList>
            <person name="Varghese N."/>
            <person name="Submissions S."/>
        </authorList>
    </citation>
    <scope>NUCLEOTIDE SEQUENCE [LARGE SCALE GENOMIC DNA]</scope>
    <source>
        <strain evidence="3 4">DSM 2260</strain>
    </source>
</reference>
<dbReference type="AlphaFoldDB" id="A0A511HHT0"/>
<protein>
    <submittedName>
        <fullName evidence="3">SMI1 / KNR4 family (SUKH-1)</fullName>
    </submittedName>
</protein>